<proteinExistence type="predicted"/>
<evidence type="ECO:0000256" key="4">
    <source>
        <dbReference type="ARBA" id="ARBA00022759"/>
    </source>
</evidence>
<protein>
    <submittedName>
        <fullName evidence="8">DNA-directed DNA polymerase</fullName>
        <ecNumber evidence="8">2.7.7.7</ecNumber>
    </submittedName>
</protein>
<keyword evidence="5" id="KW-0378">Hydrolase</keyword>
<evidence type="ECO:0000313" key="9">
    <source>
        <dbReference type="Proteomes" id="UP000231279"/>
    </source>
</evidence>
<gene>
    <name evidence="8" type="ORF">CDL12_20635</name>
</gene>
<name>A0A2G9GP80_9LAMI</name>
<dbReference type="Gene3D" id="3.10.10.10">
    <property type="entry name" value="HIV Type 1 Reverse Transcriptase, subunit A, domain 1"/>
    <property type="match status" value="1"/>
</dbReference>
<dbReference type="CDD" id="cd09274">
    <property type="entry name" value="RNase_HI_RT_Ty3"/>
    <property type="match status" value="1"/>
</dbReference>
<dbReference type="SUPFAM" id="SSF53098">
    <property type="entry name" value="Ribonuclease H-like"/>
    <property type="match status" value="1"/>
</dbReference>
<dbReference type="InterPro" id="IPR043128">
    <property type="entry name" value="Rev_trsase/Diguanyl_cyclase"/>
</dbReference>
<dbReference type="PROSITE" id="PS50994">
    <property type="entry name" value="INTEGRASE"/>
    <property type="match status" value="1"/>
</dbReference>
<dbReference type="InterPro" id="IPR041588">
    <property type="entry name" value="Integrase_H2C2"/>
</dbReference>
<evidence type="ECO:0000256" key="5">
    <source>
        <dbReference type="ARBA" id="ARBA00022801"/>
    </source>
</evidence>
<dbReference type="EC" id="2.7.7.7" evidence="8"/>
<dbReference type="Pfam" id="PF00078">
    <property type="entry name" value="RVT_1"/>
    <property type="match status" value="1"/>
</dbReference>
<dbReference type="Gene3D" id="3.30.70.270">
    <property type="match status" value="2"/>
</dbReference>
<keyword evidence="4" id="KW-0255">Endonuclease</keyword>
<dbReference type="Pfam" id="PF17917">
    <property type="entry name" value="RT_RNaseH"/>
    <property type="match status" value="1"/>
</dbReference>
<dbReference type="InterPro" id="IPR050951">
    <property type="entry name" value="Retrovirus_Pol_polyprotein"/>
</dbReference>
<dbReference type="AlphaFoldDB" id="A0A2G9GP80"/>
<evidence type="ECO:0000256" key="2">
    <source>
        <dbReference type="ARBA" id="ARBA00022695"/>
    </source>
</evidence>
<dbReference type="GO" id="GO:0003676">
    <property type="term" value="F:nucleic acid binding"/>
    <property type="evidence" value="ECO:0007669"/>
    <property type="project" value="InterPro"/>
</dbReference>
<dbReference type="PANTHER" id="PTHR37984:SF5">
    <property type="entry name" value="PROTEIN NYNRIN-LIKE"/>
    <property type="match status" value="1"/>
</dbReference>
<dbReference type="FunFam" id="3.10.20.370:FF:000001">
    <property type="entry name" value="Retrovirus-related Pol polyprotein from transposon 17.6-like protein"/>
    <property type="match status" value="1"/>
</dbReference>
<dbReference type="SUPFAM" id="SSF56672">
    <property type="entry name" value="DNA/RNA polymerases"/>
    <property type="match status" value="1"/>
</dbReference>
<reference evidence="9" key="1">
    <citation type="journal article" date="2018" name="Gigascience">
        <title>Genome assembly of the Pink Ipe (Handroanthus impetiginosus, Bignoniaceae), a highly valued, ecologically keystone Neotropical timber forest tree.</title>
        <authorList>
            <person name="Silva-Junior O.B."/>
            <person name="Grattapaglia D."/>
            <person name="Novaes E."/>
            <person name="Collevatti R.G."/>
        </authorList>
    </citation>
    <scope>NUCLEOTIDE SEQUENCE [LARGE SCALE GENOMIC DNA]</scope>
    <source>
        <strain evidence="9">cv. UFG-1</strain>
    </source>
</reference>
<keyword evidence="8" id="KW-0239">DNA-directed DNA polymerase</keyword>
<evidence type="ECO:0000259" key="7">
    <source>
        <dbReference type="PROSITE" id="PS50994"/>
    </source>
</evidence>
<dbReference type="Proteomes" id="UP000231279">
    <property type="component" value="Unassembled WGS sequence"/>
</dbReference>
<dbReference type="GO" id="GO:0015074">
    <property type="term" value="P:DNA integration"/>
    <property type="evidence" value="ECO:0007669"/>
    <property type="project" value="InterPro"/>
</dbReference>
<evidence type="ECO:0000256" key="6">
    <source>
        <dbReference type="ARBA" id="ARBA00022918"/>
    </source>
</evidence>
<dbReference type="PANTHER" id="PTHR37984">
    <property type="entry name" value="PROTEIN CBG26694"/>
    <property type="match status" value="1"/>
</dbReference>
<dbReference type="InterPro" id="IPR043502">
    <property type="entry name" value="DNA/RNA_pol_sf"/>
</dbReference>
<keyword evidence="1 8" id="KW-0808">Transferase</keyword>
<organism evidence="8 9">
    <name type="scientific">Handroanthus impetiginosus</name>
    <dbReference type="NCBI Taxonomy" id="429701"/>
    <lineage>
        <taxon>Eukaryota</taxon>
        <taxon>Viridiplantae</taxon>
        <taxon>Streptophyta</taxon>
        <taxon>Embryophyta</taxon>
        <taxon>Tracheophyta</taxon>
        <taxon>Spermatophyta</taxon>
        <taxon>Magnoliopsida</taxon>
        <taxon>eudicotyledons</taxon>
        <taxon>Gunneridae</taxon>
        <taxon>Pentapetalae</taxon>
        <taxon>asterids</taxon>
        <taxon>lamiids</taxon>
        <taxon>Lamiales</taxon>
        <taxon>Bignoniaceae</taxon>
        <taxon>Crescentiina</taxon>
        <taxon>Tabebuia alliance</taxon>
        <taxon>Handroanthus</taxon>
    </lineage>
</organism>
<dbReference type="Pfam" id="PF17921">
    <property type="entry name" value="Integrase_H2C2"/>
    <property type="match status" value="1"/>
</dbReference>
<feature type="domain" description="Integrase catalytic" evidence="7">
    <location>
        <begin position="578"/>
        <end position="671"/>
    </location>
</feature>
<dbReference type="CDD" id="cd01647">
    <property type="entry name" value="RT_LTR"/>
    <property type="match status" value="1"/>
</dbReference>
<evidence type="ECO:0000313" key="8">
    <source>
        <dbReference type="EMBL" id="PIN06810.1"/>
    </source>
</evidence>
<dbReference type="GO" id="GO:0003887">
    <property type="term" value="F:DNA-directed DNA polymerase activity"/>
    <property type="evidence" value="ECO:0007669"/>
    <property type="project" value="UniProtKB-KW"/>
</dbReference>
<dbReference type="OrthoDB" id="1698998at2759"/>
<dbReference type="InterPro" id="IPR000477">
    <property type="entry name" value="RT_dom"/>
</dbReference>
<dbReference type="STRING" id="429701.A0A2G9GP80"/>
<dbReference type="GO" id="GO:0004519">
    <property type="term" value="F:endonuclease activity"/>
    <property type="evidence" value="ECO:0007669"/>
    <property type="project" value="UniProtKB-KW"/>
</dbReference>
<evidence type="ECO:0000256" key="3">
    <source>
        <dbReference type="ARBA" id="ARBA00022722"/>
    </source>
</evidence>
<keyword evidence="9" id="KW-1185">Reference proteome</keyword>
<accession>A0A2G9GP80</accession>
<dbReference type="InterPro" id="IPR012337">
    <property type="entry name" value="RNaseH-like_sf"/>
</dbReference>
<dbReference type="Gene3D" id="3.30.420.10">
    <property type="entry name" value="Ribonuclease H-like superfamily/Ribonuclease H"/>
    <property type="match status" value="2"/>
</dbReference>
<comment type="caution">
    <text evidence="8">The sequence shown here is derived from an EMBL/GenBank/DDBJ whole genome shotgun (WGS) entry which is preliminary data.</text>
</comment>
<keyword evidence="6" id="KW-0695">RNA-directed DNA polymerase</keyword>
<dbReference type="InterPro" id="IPR036397">
    <property type="entry name" value="RNaseH_sf"/>
</dbReference>
<dbReference type="InterPro" id="IPR001584">
    <property type="entry name" value="Integrase_cat-core"/>
</dbReference>
<dbReference type="GO" id="GO:0003964">
    <property type="term" value="F:RNA-directed DNA polymerase activity"/>
    <property type="evidence" value="ECO:0007669"/>
    <property type="project" value="UniProtKB-KW"/>
</dbReference>
<dbReference type="GO" id="GO:0016787">
    <property type="term" value="F:hydrolase activity"/>
    <property type="evidence" value="ECO:0007669"/>
    <property type="project" value="UniProtKB-KW"/>
</dbReference>
<dbReference type="InterPro" id="IPR041373">
    <property type="entry name" value="RT_RNaseH"/>
</dbReference>
<dbReference type="FunFam" id="3.30.70.270:FF:000020">
    <property type="entry name" value="Transposon Tf2-6 polyprotein-like Protein"/>
    <property type="match status" value="1"/>
</dbReference>
<keyword evidence="3" id="KW-0540">Nuclease</keyword>
<dbReference type="Gene3D" id="1.10.340.70">
    <property type="match status" value="1"/>
</dbReference>
<sequence length="819" mass="94345">MEVVKKEILKLLDAGVIYPISDSKWVSPVQVVPKKTGITVVENPVGELVPTRVQNGLRVCIDYRKLNASTRKDHFPLPFIDQMLERLAGRSHYCCLDGYSGFHQIPVAPEDQEKTTFTCPFGTFAYRRMPFGLCNAPATFQRCMVSIFSDYVESIIEVFMDDFTVHGDSFDDCLINLTKVLQRCIETNLVLNYEKCHFMVDQGIILGHIVSGKGIEVDKAKIEVIKTLPYPVSVREVRSFLGHAGFYRRFIKDFSKITRPLCKLLQKDVQFDFDKECKMAFDELKEALTSAPIIQPPNWNLPFEIMCDASNYAIGAVLGQRIGKTPHVIYYASRTLDNAQSNYSTTEKELLAIIFALEKFRSYLLGTKVIVYSDHAALKYLVSKKEAKPRLIRWILLLQEFNLEIRDKRGTENLVADHLSRLISREGPLPLQDSFPDEHLFSVQKASPDLSRTQRDKIKSNAKYYVWDDPYLWKHCSDQIIRRCVSESEIPSILSFCHSYACGGHFGPKRTARKVLECGLFWPTLFRDAYMFCKTCENCQKTGALGHRDQMPLTPIIFCEIFDVWGIDFMGPFPPSYGNTYILLAVDYVSKVVEVLLKKYHVTHRVSTAYHPQTNGQTEVSNREIKSILEKTVNPNRKDWSERLDDALWAYRTAYKTPIGMSPYRLVFGKPCHLPVELEHRAYWAIKRCNMNMDNVGEHRKLQLQELDEIRREAYENSKIYKDKTKLFHDQTVSRKDFNVGQKVLLYHSRLKLFPGKLRSRWIGPFVVTNVFTHGAIEIQSPDTGKIFKVNGHRLKPFFEGPHASQIDVIRLECPSYHD</sequence>
<dbReference type="EMBL" id="NKXS01004313">
    <property type="protein sequence ID" value="PIN06810.1"/>
    <property type="molecule type" value="Genomic_DNA"/>
</dbReference>
<keyword evidence="2 8" id="KW-0548">Nucleotidyltransferase</keyword>
<evidence type="ECO:0000256" key="1">
    <source>
        <dbReference type="ARBA" id="ARBA00022679"/>
    </source>
</evidence>